<sequence>MELGTSARAASVCFASSLVAWLVKVAQNPNRFEASFR</sequence>
<dbReference type="AlphaFoldDB" id="A0A0A8YD91"/>
<reference evidence="1" key="2">
    <citation type="journal article" date="2015" name="Data Brief">
        <title>Shoot transcriptome of the giant reed, Arundo donax.</title>
        <authorList>
            <person name="Barrero R.A."/>
            <person name="Guerrero F.D."/>
            <person name="Moolhuijzen P."/>
            <person name="Goolsby J.A."/>
            <person name="Tidwell J."/>
            <person name="Bellgard S.E."/>
            <person name="Bellgard M.I."/>
        </authorList>
    </citation>
    <scope>NUCLEOTIDE SEQUENCE</scope>
    <source>
        <tissue evidence="1">Shoot tissue taken approximately 20 cm above the soil surface</tissue>
    </source>
</reference>
<protein>
    <submittedName>
        <fullName evidence="1">Uncharacterized protein</fullName>
    </submittedName>
</protein>
<accession>A0A0A8YD91</accession>
<reference evidence="1" key="1">
    <citation type="submission" date="2014-09" db="EMBL/GenBank/DDBJ databases">
        <authorList>
            <person name="Magalhaes I.L.F."/>
            <person name="Oliveira U."/>
            <person name="Santos F.R."/>
            <person name="Vidigal T.H.D.A."/>
            <person name="Brescovit A.D."/>
            <person name="Santos A.J."/>
        </authorList>
    </citation>
    <scope>NUCLEOTIDE SEQUENCE</scope>
    <source>
        <tissue evidence="1">Shoot tissue taken approximately 20 cm above the soil surface</tissue>
    </source>
</reference>
<proteinExistence type="predicted"/>
<dbReference type="EMBL" id="GBRH01274071">
    <property type="protein sequence ID" value="JAD23824.1"/>
    <property type="molecule type" value="Transcribed_RNA"/>
</dbReference>
<evidence type="ECO:0000313" key="1">
    <source>
        <dbReference type="EMBL" id="JAD23824.1"/>
    </source>
</evidence>
<name>A0A0A8YD91_ARUDO</name>
<organism evidence="1">
    <name type="scientific">Arundo donax</name>
    <name type="common">Giant reed</name>
    <name type="synonym">Donax arundinaceus</name>
    <dbReference type="NCBI Taxonomy" id="35708"/>
    <lineage>
        <taxon>Eukaryota</taxon>
        <taxon>Viridiplantae</taxon>
        <taxon>Streptophyta</taxon>
        <taxon>Embryophyta</taxon>
        <taxon>Tracheophyta</taxon>
        <taxon>Spermatophyta</taxon>
        <taxon>Magnoliopsida</taxon>
        <taxon>Liliopsida</taxon>
        <taxon>Poales</taxon>
        <taxon>Poaceae</taxon>
        <taxon>PACMAD clade</taxon>
        <taxon>Arundinoideae</taxon>
        <taxon>Arundineae</taxon>
        <taxon>Arundo</taxon>
    </lineage>
</organism>